<dbReference type="STRING" id="981085.W9RDV0"/>
<evidence type="ECO:0000256" key="5">
    <source>
        <dbReference type="RuleBase" id="RU003682"/>
    </source>
</evidence>
<dbReference type="PROSITE" id="PS51471">
    <property type="entry name" value="FE2OG_OXY"/>
    <property type="match status" value="1"/>
</dbReference>
<dbReference type="Gene3D" id="2.60.120.330">
    <property type="entry name" value="B-lactam Antibiotic, Isopenicillin N Synthase, Chain"/>
    <property type="match status" value="1"/>
</dbReference>
<evidence type="ECO:0000313" key="7">
    <source>
        <dbReference type="EMBL" id="EXB85441.1"/>
    </source>
</evidence>
<protein>
    <submittedName>
        <fullName evidence="7">Protein SRG1</fullName>
    </submittedName>
</protein>
<evidence type="ECO:0000256" key="3">
    <source>
        <dbReference type="ARBA" id="ARBA00022896"/>
    </source>
</evidence>
<dbReference type="Pfam" id="PF03171">
    <property type="entry name" value="2OG-FeII_Oxy"/>
    <property type="match status" value="1"/>
</dbReference>
<keyword evidence="5" id="KW-0560">Oxidoreductase</keyword>
<keyword evidence="4 5" id="KW-0408">Iron</keyword>
<comment type="similarity">
    <text evidence="1 5">Belongs to the iron/ascorbate-dependent oxidoreductase family.</text>
</comment>
<keyword evidence="8" id="KW-1185">Reference proteome</keyword>
<reference evidence="8" key="1">
    <citation type="submission" date="2013-01" db="EMBL/GenBank/DDBJ databases">
        <title>Draft Genome Sequence of a Mulberry Tree, Morus notabilis C.K. Schneid.</title>
        <authorList>
            <person name="He N."/>
            <person name="Zhao S."/>
        </authorList>
    </citation>
    <scope>NUCLEOTIDE SEQUENCE</scope>
</reference>
<keyword evidence="3" id="KW-0847">Vitamin C</keyword>
<dbReference type="InterPro" id="IPR005123">
    <property type="entry name" value="Oxoglu/Fe-dep_dioxygenase_dom"/>
</dbReference>
<evidence type="ECO:0000256" key="1">
    <source>
        <dbReference type="ARBA" id="ARBA00008056"/>
    </source>
</evidence>
<evidence type="ECO:0000256" key="4">
    <source>
        <dbReference type="ARBA" id="ARBA00023004"/>
    </source>
</evidence>
<dbReference type="GO" id="GO:0016491">
    <property type="term" value="F:oxidoreductase activity"/>
    <property type="evidence" value="ECO:0007669"/>
    <property type="project" value="UniProtKB-KW"/>
</dbReference>
<dbReference type="SUPFAM" id="SSF51197">
    <property type="entry name" value="Clavaminate synthase-like"/>
    <property type="match status" value="1"/>
</dbReference>
<dbReference type="PANTHER" id="PTHR47991">
    <property type="entry name" value="OXOGLUTARATE/IRON-DEPENDENT DIOXYGENASE"/>
    <property type="match status" value="1"/>
</dbReference>
<accession>W9RDV0</accession>
<organism evidence="7 8">
    <name type="scientific">Morus notabilis</name>
    <dbReference type="NCBI Taxonomy" id="981085"/>
    <lineage>
        <taxon>Eukaryota</taxon>
        <taxon>Viridiplantae</taxon>
        <taxon>Streptophyta</taxon>
        <taxon>Embryophyta</taxon>
        <taxon>Tracheophyta</taxon>
        <taxon>Spermatophyta</taxon>
        <taxon>Magnoliopsida</taxon>
        <taxon>eudicotyledons</taxon>
        <taxon>Gunneridae</taxon>
        <taxon>Pentapetalae</taxon>
        <taxon>rosids</taxon>
        <taxon>fabids</taxon>
        <taxon>Rosales</taxon>
        <taxon>Moraceae</taxon>
        <taxon>Moreae</taxon>
        <taxon>Morus</taxon>
    </lineage>
</organism>
<dbReference type="InterPro" id="IPR026992">
    <property type="entry name" value="DIOX_N"/>
</dbReference>
<evidence type="ECO:0000259" key="6">
    <source>
        <dbReference type="PROSITE" id="PS51471"/>
    </source>
</evidence>
<gene>
    <name evidence="7" type="ORF">L484_023673</name>
</gene>
<dbReference type="Pfam" id="PF14226">
    <property type="entry name" value="DIOX_N"/>
    <property type="match status" value="1"/>
</dbReference>
<dbReference type="AlphaFoldDB" id="W9RDV0"/>
<feature type="domain" description="Fe2OG dioxygenase" evidence="6">
    <location>
        <begin position="196"/>
        <end position="296"/>
    </location>
</feature>
<dbReference type="Proteomes" id="UP000030645">
    <property type="component" value="Unassembled WGS sequence"/>
</dbReference>
<dbReference type="InterPro" id="IPR027443">
    <property type="entry name" value="IPNS-like_sf"/>
</dbReference>
<evidence type="ECO:0000313" key="8">
    <source>
        <dbReference type="Proteomes" id="UP000030645"/>
    </source>
</evidence>
<dbReference type="EMBL" id="KE344903">
    <property type="protein sequence ID" value="EXB85441.1"/>
    <property type="molecule type" value="Genomic_DNA"/>
</dbReference>
<proteinExistence type="inferred from homology"/>
<dbReference type="FunFam" id="2.60.120.330:FF:000018">
    <property type="entry name" value="2-oxoglutarate (2OG) and Fe(II)-dependent oxygenase superfamily protein"/>
    <property type="match status" value="1"/>
</dbReference>
<dbReference type="eggNOG" id="KOG0143">
    <property type="taxonomic scope" value="Eukaryota"/>
</dbReference>
<keyword evidence="2 5" id="KW-0479">Metal-binding</keyword>
<dbReference type="GO" id="GO:0046872">
    <property type="term" value="F:metal ion binding"/>
    <property type="evidence" value="ECO:0007669"/>
    <property type="project" value="UniProtKB-KW"/>
</dbReference>
<dbReference type="GO" id="GO:0031418">
    <property type="term" value="F:L-ascorbic acid binding"/>
    <property type="evidence" value="ECO:0007669"/>
    <property type="project" value="UniProtKB-KW"/>
</dbReference>
<evidence type="ECO:0000256" key="2">
    <source>
        <dbReference type="ARBA" id="ARBA00022723"/>
    </source>
</evidence>
<sequence length="343" mass="38547">MAGLVFPIEGTSQEIAVNGNDPPPEFFVKESAFGPVGSSPPMIPIPVIDLSLLSSETELEKLRSALTSWGCFQAMGHGISSSFLDKVREAGKEFFSLPMEEKQKCLRAACEGEGFGSDVVVSKQQVLDWCNRLFLMVFPEDKRRLNLWPETPNDFGETLIEYTMKIRSVMDVVFKATARSLKLEEDVFLKHFGEKTVMQARFNYYPPCPRSDMVLGLKPHSDKSGITVLLPDQEVEGLQIFKNNEWSRVPTIPHALIVNLGDQMEIMTNGIMKSPLHRVTTNPEKMRVSVAMLIEPDPEEEIGPADGLVDEERPKLYKTMKNYGHLNYVCFQKGVVAINEVKM</sequence>
<dbReference type="OrthoDB" id="288590at2759"/>
<dbReference type="InterPro" id="IPR044861">
    <property type="entry name" value="IPNS-like_FE2OG_OXY"/>
</dbReference>
<dbReference type="InterPro" id="IPR050295">
    <property type="entry name" value="Plant_2OG-oxidoreductases"/>
</dbReference>
<name>W9RDV0_9ROSA</name>
<dbReference type="KEGG" id="mnt:21406431"/>